<feature type="domain" description="Putative restriction endonuclease" evidence="1">
    <location>
        <begin position="10"/>
        <end position="190"/>
    </location>
</feature>
<accession>A0A433NKR8</accession>
<dbReference type="PANTHER" id="PTHR34107:SF2">
    <property type="entry name" value="SLL0888 PROTEIN"/>
    <property type="match status" value="1"/>
</dbReference>
<proteinExistence type="predicted"/>
<dbReference type="Pfam" id="PF05685">
    <property type="entry name" value="Uma2"/>
    <property type="match status" value="1"/>
</dbReference>
<dbReference type="Proteomes" id="UP000268857">
    <property type="component" value="Unassembled WGS sequence"/>
</dbReference>
<evidence type="ECO:0000259" key="1">
    <source>
        <dbReference type="Pfam" id="PF05685"/>
    </source>
</evidence>
<dbReference type="Gene3D" id="3.90.1570.10">
    <property type="entry name" value="tt1808, chain A"/>
    <property type="match status" value="1"/>
</dbReference>
<evidence type="ECO:0000313" key="2">
    <source>
        <dbReference type="EMBL" id="RUR83393.1"/>
    </source>
</evidence>
<dbReference type="STRING" id="211165.GCA_000317285_04766"/>
<dbReference type="InterPro" id="IPR012296">
    <property type="entry name" value="Nuclease_put_TT1808"/>
</dbReference>
<dbReference type="AlphaFoldDB" id="A0A433NKR8"/>
<dbReference type="OrthoDB" id="428427at2"/>
<name>A0A433NKR8_CHLFR</name>
<evidence type="ECO:0000313" key="3">
    <source>
        <dbReference type="Proteomes" id="UP000268857"/>
    </source>
</evidence>
<sequence length="195" mass="21866">MTKTPVKLTFEEYVTYDDGTDNRYELVDGELVMVPLPTGKHSDVIDLLAEALASAIPQQQRGNWKVKRDVGVYVGVNPQTGKERSRTPDLTVLTSAQWAEIRASETKAAVTKTPPLLVVEIVSSGSKKTDYETKQEEYKNLGVPEYWIVDLKQKKVSVLTLVDSQYQITEFTLDQLIISQIFPDLSLTVERVMSA</sequence>
<dbReference type="RefSeq" id="WP_016874672.1">
    <property type="nucleotide sequence ID" value="NZ_AJLN01000116.1"/>
</dbReference>
<organism evidence="2 3">
    <name type="scientific">Chlorogloeopsis fritschii PCC 6912</name>
    <dbReference type="NCBI Taxonomy" id="211165"/>
    <lineage>
        <taxon>Bacteria</taxon>
        <taxon>Bacillati</taxon>
        <taxon>Cyanobacteriota</taxon>
        <taxon>Cyanophyceae</taxon>
        <taxon>Nostocales</taxon>
        <taxon>Chlorogloeopsidaceae</taxon>
        <taxon>Chlorogloeopsis</taxon>
    </lineage>
</organism>
<dbReference type="InterPro" id="IPR011335">
    <property type="entry name" value="Restrct_endonuc-II-like"/>
</dbReference>
<protein>
    <recommendedName>
        <fullName evidence="1">Putative restriction endonuclease domain-containing protein</fullName>
    </recommendedName>
</protein>
<reference evidence="2 3" key="1">
    <citation type="journal article" date="2019" name="Genome Biol. Evol.">
        <title>Day and night: Metabolic profiles and evolutionary relationships of six axenic non-marine cyanobacteria.</title>
        <authorList>
            <person name="Will S.E."/>
            <person name="Henke P."/>
            <person name="Boedeker C."/>
            <person name="Huang S."/>
            <person name="Brinkmann H."/>
            <person name="Rohde M."/>
            <person name="Jarek M."/>
            <person name="Friedl T."/>
            <person name="Seufert S."/>
            <person name="Schumacher M."/>
            <person name="Overmann J."/>
            <person name="Neumann-Schaal M."/>
            <person name="Petersen J."/>
        </authorList>
    </citation>
    <scope>NUCLEOTIDE SEQUENCE [LARGE SCALE GENOMIC DNA]</scope>
    <source>
        <strain evidence="2 3">PCC 6912</strain>
    </source>
</reference>
<dbReference type="InterPro" id="IPR008538">
    <property type="entry name" value="Uma2"/>
</dbReference>
<dbReference type="CDD" id="cd06260">
    <property type="entry name" value="DUF820-like"/>
    <property type="match status" value="1"/>
</dbReference>
<gene>
    <name evidence="2" type="ORF">PCC6912_22260</name>
</gene>
<comment type="caution">
    <text evidence="2">The sequence shown here is derived from an EMBL/GenBank/DDBJ whole genome shotgun (WGS) entry which is preliminary data.</text>
</comment>
<keyword evidence="3" id="KW-1185">Reference proteome</keyword>
<dbReference type="PANTHER" id="PTHR34107">
    <property type="entry name" value="SLL0198 PROTEIN-RELATED"/>
    <property type="match status" value="1"/>
</dbReference>
<dbReference type="EMBL" id="RSCJ01000007">
    <property type="protein sequence ID" value="RUR83393.1"/>
    <property type="molecule type" value="Genomic_DNA"/>
</dbReference>
<dbReference type="SUPFAM" id="SSF52980">
    <property type="entry name" value="Restriction endonuclease-like"/>
    <property type="match status" value="1"/>
</dbReference>